<feature type="transmembrane region" description="Helical" evidence="3">
    <location>
        <begin position="20"/>
        <end position="37"/>
    </location>
</feature>
<dbReference type="AlphaFoldDB" id="A0A1S2YMV1"/>
<feature type="compositionally biased region" description="Basic and acidic residues" evidence="2">
    <location>
        <begin position="201"/>
        <end position="242"/>
    </location>
</feature>
<feature type="compositionally biased region" description="Acidic residues" evidence="2">
    <location>
        <begin position="472"/>
        <end position="493"/>
    </location>
</feature>
<keyword evidence="3" id="KW-0812">Transmembrane</keyword>
<feature type="compositionally biased region" description="Polar residues" evidence="2">
    <location>
        <begin position="387"/>
        <end position="400"/>
    </location>
</feature>
<dbReference type="PaxDb" id="3827-XP_004507218.1"/>
<dbReference type="OrthoDB" id="656845at2759"/>
<organism evidence="4 5">
    <name type="scientific">Cicer arietinum</name>
    <name type="common">Chickpea</name>
    <name type="synonym">Garbanzo</name>
    <dbReference type="NCBI Taxonomy" id="3827"/>
    <lineage>
        <taxon>Eukaryota</taxon>
        <taxon>Viridiplantae</taxon>
        <taxon>Streptophyta</taxon>
        <taxon>Embryophyta</taxon>
        <taxon>Tracheophyta</taxon>
        <taxon>Spermatophyta</taxon>
        <taxon>Magnoliopsida</taxon>
        <taxon>eudicotyledons</taxon>
        <taxon>Gunneridae</taxon>
        <taxon>Pentapetalae</taxon>
        <taxon>rosids</taxon>
        <taxon>fabids</taxon>
        <taxon>Fabales</taxon>
        <taxon>Fabaceae</taxon>
        <taxon>Papilionoideae</taxon>
        <taxon>50 kb inversion clade</taxon>
        <taxon>NPAAA clade</taxon>
        <taxon>Hologalegina</taxon>
        <taxon>IRL clade</taxon>
        <taxon>Cicereae</taxon>
        <taxon>Cicer</taxon>
    </lineage>
</organism>
<dbReference type="eggNOG" id="ENOG502RXMM">
    <property type="taxonomic scope" value="Eukaryota"/>
</dbReference>
<dbReference type="PANTHER" id="PTHR36143">
    <property type="entry name" value="OS08G0177500 PROTEIN"/>
    <property type="match status" value="1"/>
</dbReference>
<keyword evidence="3" id="KW-1133">Transmembrane helix</keyword>
<protein>
    <submittedName>
        <fullName evidence="5">Midasin-like</fullName>
    </submittedName>
</protein>
<evidence type="ECO:0000256" key="2">
    <source>
        <dbReference type="SAM" id="MobiDB-lite"/>
    </source>
</evidence>
<evidence type="ECO:0000256" key="3">
    <source>
        <dbReference type="SAM" id="Phobius"/>
    </source>
</evidence>
<evidence type="ECO:0000313" key="5">
    <source>
        <dbReference type="RefSeq" id="XP_004507218.1"/>
    </source>
</evidence>
<reference evidence="4" key="1">
    <citation type="journal article" date="2013" name="Nat. Biotechnol.">
        <title>Draft genome sequence of chickpea (Cicer arietinum) provides a resource for trait improvement.</title>
        <authorList>
            <person name="Varshney R.K."/>
            <person name="Song C."/>
            <person name="Saxena R.K."/>
            <person name="Azam S."/>
            <person name="Yu S."/>
            <person name="Sharpe A.G."/>
            <person name="Cannon S."/>
            <person name="Baek J."/>
            <person name="Rosen B.D."/>
            <person name="Tar'an B."/>
            <person name="Millan T."/>
            <person name="Zhang X."/>
            <person name="Ramsay L.D."/>
            <person name="Iwata A."/>
            <person name="Wang Y."/>
            <person name="Nelson W."/>
            <person name="Farmer A.D."/>
            <person name="Gaur P.M."/>
            <person name="Soderlund C."/>
            <person name="Penmetsa R.V."/>
            <person name="Xu C."/>
            <person name="Bharti A.K."/>
            <person name="He W."/>
            <person name="Winter P."/>
            <person name="Zhao S."/>
            <person name="Hane J.K."/>
            <person name="Carrasquilla-Garcia N."/>
            <person name="Condie J.A."/>
            <person name="Upadhyaya H.D."/>
            <person name="Luo M.C."/>
            <person name="Thudi M."/>
            <person name="Gowda C.L."/>
            <person name="Singh N.P."/>
            <person name="Lichtenzveig J."/>
            <person name="Gali K.K."/>
            <person name="Rubio J."/>
            <person name="Nadarajan N."/>
            <person name="Dolezel J."/>
            <person name="Bansal K.C."/>
            <person name="Xu X."/>
            <person name="Edwards D."/>
            <person name="Zhang G."/>
            <person name="Kahl G."/>
            <person name="Gil J."/>
            <person name="Singh K.B."/>
            <person name="Datta S.K."/>
            <person name="Jackson S.A."/>
            <person name="Wang J."/>
            <person name="Cook D.R."/>
        </authorList>
    </citation>
    <scope>NUCLEOTIDE SEQUENCE [LARGE SCALE GENOMIC DNA]</scope>
    <source>
        <strain evidence="4">cv. CDC Frontier</strain>
    </source>
</reference>
<feature type="region of interest" description="Disordered" evidence="2">
    <location>
        <begin position="333"/>
        <end position="368"/>
    </location>
</feature>
<evidence type="ECO:0000256" key="1">
    <source>
        <dbReference type="SAM" id="Coils"/>
    </source>
</evidence>
<dbReference type="RefSeq" id="XP_004507218.1">
    <property type="nucleotide sequence ID" value="XM_004507161.3"/>
</dbReference>
<sequence length="493" mass="56745">MGYNKGLNNGGSTHRGKPYVLILLMTFGAALLAVMVLHRFRERRIYNLLLNQKDHQLLALQLLLQKEREHAKELSRKNEEIKVKIYALSSQKMELARTILEMKSTVDILKDEQKLIESAFEEKQNELRMMQENGRNLVKGGSERIALRDKLKQKEAETEDLKHRLETSVNRVSIDDHPTILDQIVVANRAMEIQNRTQNDNPEKDEKSRDSSKDGEVTAEIKDKIRTNEELGKKNEDPHQDDGSAGANAKDIEAGVVEDRGKKAIREESQGQLQSIVDGGRHDFNAKQLSGMKRKHGHLSRTKGRRWRTVVKNKLMENNGIFESHEEVNMGDRKVYREEKDGTVGRNSDEKKITREDEGTDGNNQREAESVAELLKIENYDNEEDGISNNTTVDKTNNQVIEEREDSSVQQNWSGRRINNSGETKSKIFNEEHEELEVSGVQKQDKDAIDGDDDDKEDNKDDFLNESHREFEDENEKEEYKEEIDESEFQFGL</sequence>
<feature type="compositionally biased region" description="Polar residues" evidence="2">
    <location>
        <begin position="408"/>
        <end position="423"/>
    </location>
</feature>
<dbReference type="KEGG" id="cam:101507441"/>
<feature type="region of interest" description="Disordered" evidence="2">
    <location>
        <begin position="380"/>
        <end position="493"/>
    </location>
</feature>
<proteinExistence type="predicted"/>
<dbReference type="GeneID" id="101507441"/>
<dbReference type="STRING" id="3827.A0A1S2YMV1"/>
<accession>A0A1S2YMV1</accession>
<evidence type="ECO:0000313" key="4">
    <source>
        <dbReference type="Proteomes" id="UP000087171"/>
    </source>
</evidence>
<dbReference type="PANTHER" id="PTHR36143:SF4">
    <property type="entry name" value="OS08G0177500 PROTEIN"/>
    <property type="match status" value="1"/>
</dbReference>
<keyword evidence="1" id="KW-0175">Coiled coil</keyword>
<gene>
    <name evidence="5" type="primary">LOC101507441</name>
</gene>
<feature type="coiled-coil region" evidence="1">
    <location>
        <begin position="57"/>
        <end position="171"/>
    </location>
</feature>
<feature type="region of interest" description="Disordered" evidence="2">
    <location>
        <begin position="194"/>
        <end position="255"/>
    </location>
</feature>
<feature type="compositionally biased region" description="Basic and acidic residues" evidence="2">
    <location>
        <begin position="457"/>
        <end position="471"/>
    </location>
</feature>
<dbReference type="Proteomes" id="UP000087171">
    <property type="component" value="Chromosome Ca6"/>
</dbReference>
<keyword evidence="4" id="KW-1185">Reference proteome</keyword>
<name>A0A1S2YMV1_CICAR</name>
<feature type="compositionally biased region" description="Basic and acidic residues" evidence="2">
    <location>
        <begin position="333"/>
        <end position="357"/>
    </location>
</feature>
<keyword evidence="3" id="KW-0472">Membrane</keyword>
<reference evidence="5" key="2">
    <citation type="submission" date="2025-08" db="UniProtKB">
        <authorList>
            <consortium name="RefSeq"/>
        </authorList>
    </citation>
    <scope>IDENTIFICATION</scope>
    <source>
        <tissue evidence="5">Etiolated seedlings</tissue>
    </source>
</reference>